<accession>A0AAV7L4S6</accession>
<proteinExistence type="predicted"/>
<evidence type="ECO:0000313" key="2">
    <source>
        <dbReference type="Proteomes" id="UP001066276"/>
    </source>
</evidence>
<comment type="caution">
    <text evidence="1">The sequence shown here is derived from an EMBL/GenBank/DDBJ whole genome shotgun (WGS) entry which is preliminary data.</text>
</comment>
<dbReference type="Proteomes" id="UP001066276">
    <property type="component" value="Chromosome 12"/>
</dbReference>
<keyword evidence="2" id="KW-1185">Reference proteome</keyword>
<organism evidence="1 2">
    <name type="scientific">Pleurodeles waltl</name>
    <name type="common">Iberian ribbed newt</name>
    <dbReference type="NCBI Taxonomy" id="8319"/>
    <lineage>
        <taxon>Eukaryota</taxon>
        <taxon>Metazoa</taxon>
        <taxon>Chordata</taxon>
        <taxon>Craniata</taxon>
        <taxon>Vertebrata</taxon>
        <taxon>Euteleostomi</taxon>
        <taxon>Amphibia</taxon>
        <taxon>Batrachia</taxon>
        <taxon>Caudata</taxon>
        <taxon>Salamandroidea</taxon>
        <taxon>Salamandridae</taxon>
        <taxon>Pleurodelinae</taxon>
        <taxon>Pleurodeles</taxon>
    </lineage>
</organism>
<dbReference type="AlphaFoldDB" id="A0AAV7L4S6"/>
<dbReference type="EMBL" id="JANPWB010000016">
    <property type="protein sequence ID" value="KAJ1085279.1"/>
    <property type="molecule type" value="Genomic_DNA"/>
</dbReference>
<name>A0AAV7L4S6_PLEWA</name>
<evidence type="ECO:0000313" key="1">
    <source>
        <dbReference type="EMBL" id="KAJ1085279.1"/>
    </source>
</evidence>
<sequence length="291" mass="33201">MPIGETRRRRTRPERKNVGVHHLLTMCRPRHNSRRVVALADDGGRSARILGEGKEQEKTLTPWSQLSHIHRALPKEEKTKRSSVIVAVNTFVFVINSNIQPRSKPPKPCFRPTSRQEPGSWGTREVDWESCASSWVEERWIGRAVLGRRLRERWGGRAVLGRGVEGRCIGRAMLGRGVEERWIGRAVLGRGVEYRWIGRAVLGRGVEYRWIGRAVLGRAEEEKWIGRAVLGRGVEYRWIGRAVLGRGVEYRWIGRAVLGRGVEYRWIGRAGLSHGVEQRWIGELCRVGGKT</sequence>
<protein>
    <submittedName>
        <fullName evidence="1">Uncharacterized protein</fullName>
    </submittedName>
</protein>
<gene>
    <name evidence="1" type="ORF">NDU88_005412</name>
</gene>
<reference evidence="1" key="1">
    <citation type="journal article" date="2022" name="bioRxiv">
        <title>Sequencing and chromosome-scale assembly of the giantPleurodeles waltlgenome.</title>
        <authorList>
            <person name="Brown T."/>
            <person name="Elewa A."/>
            <person name="Iarovenko S."/>
            <person name="Subramanian E."/>
            <person name="Araus A.J."/>
            <person name="Petzold A."/>
            <person name="Susuki M."/>
            <person name="Suzuki K.-i.T."/>
            <person name="Hayashi T."/>
            <person name="Toyoda A."/>
            <person name="Oliveira C."/>
            <person name="Osipova E."/>
            <person name="Leigh N.D."/>
            <person name="Simon A."/>
            <person name="Yun M.H."/>
        </authorList>
    </citation>
    <scope>NUCLEOTIDE SEQUENCE</scope>
    <source>
        <strain evidence="1">20211129_DDA</strain>
        <tissue evidence="1">Liver</tissue>
    </source>
</reference>